<evidence type="ECO:0000313" key="2">
    <source>
        <dbReference type="Proteomes" id="UP001221898"/>
    </source>
</evidence>
<sequence length="118" mass="13765">MDTHSWVVNKALFHAHPARCPSTTLLLRQSRQNRACDWWPGCRRGAGNQPPEPRRRHVERRWKCTAETWPAPALLQVARTDSRGMERRARSEQYPVYSLKQAETEDTYSQQRCTEASC</sequence>
<evidence type="ECO:0000313" key="1">
    <source>
        <dbReference type="EMBL" id="KAJ8394042.1"/>
    </source>
</evidence>
<gene>
    <name evidence="1" type="ORF">AAFF_G00053860</name>
</gene>
<keyword evidence="2" id="KW-1185">Reference proteome</keyword>
<reference evidence="1" key="1">
    <citation type="journal article" date="2023" name="Science">
        <title>Genome structures resolve the early diversification of teleost fishes.</title>
        <authorList>
            <person name="Parey E."/>
            <person name="Louis A."/>
            <person name="Montfort J."/>
            <person name="Bouchez O."/>
            <person name="Roques C."/>
            <person name="Iampietro C."/>
            <person name="Lluch J."/>
            <person name="Castinel A."/>
            <person name="Donnadieu C."/>
            <person name="Desvignes T."/>
            <person name="Floi Bucao C."/>
            <person name="Jouanno E."/>
            <person name="Wen M."/>
            <person name="Mejri S."/>
            <person name="Dirks R."/>
            <person name="Jansen H."/>
            <person name="Henkel C."/>
            <person name="Chen W.J."/>
            <person name="Zahm M."/>
            <person name="Cabau C."/>
            <person name="Klopp C."/>
            <person name="Thompson A.W."/>
            <person name="Robinson-Rechavi M."/>
            <person name="Braasch I."/>
            <person name="Lecointre G."/>
            <person name="Bobe J."/>
            <person name="Postlethwait J.H."/>
            <person name="Berthelot C."/>
            <person name="Roest Crollius H."/>
            <person name="Guiguen Y."/>
        </authorList>
    </citation>
    <scope>NUCLEOTIDE SEQUENCE</scope>
    <source>
        <strain evidence="1">NC1722</strain>
    </source>
</reference>
<name>A0AAD7S1G7_9TELE</name>
<comment type="caution">
    <text evidence="1">The sequence shown here is derived from an EMBL/GenBank/DDBJ whole genome shotgun (WGS) entry which is preliminary data.</text>
</comment>
<dbReference type="EMBL" id="JAINUG010000130">
    <property type="protein sequence ID" value="KAJ8394042.1"/>
    <property type="molecule type" value="Genomic_DNA"/>
</dbReference>
<dbReference type="AlphaFoldDB" id="A0AAD7S1G7"/>
<protein>
    <submittedName>
        <fullName evidence="1">Uncharacterized protein</fullName>
    </submittedName>
</protein>
<proteinExistence type="predicted"/>
<organism evidence="1 2">
    <name type="scientific">Aldrovandia affinis</name>
    <dbReference type="NCBI Taxonomy" id="143900"/>
    <lineage>
        <taxon>Eukaryota</taxon>
        <taxon>Metazoa</taxon>
        <taxon>Chordata</taxon>
        <taxon>Craniata</taxon>
        <taxon>Vertebrata</taxon>
        <taxon>Euteleostomi</taxon>
        <taxon>Actinopterygii</taxon>
        <taxon>Neopterygii</taxon>
        <taxon>Teleostei</taxon>
        <taxon>Notacanthiformes</taxon>
        <taxon>Halosauridae</taxon>
        <taxon>Aldrovandia</taxon>
    </lineage>
</organism>
<dbReference type="Proteomes" id="UP001221898">
    <property type="component" value="Unassembled WGS sequence"/>
</dbReference>
<accession>A0AAD7S1G7</accession>